<evidence type="ECO:0000256" key="7">
    <source>
        <dbReference type="SAM" id="Coils"/>
    </source>
</evidence>
<evidence type="ECO:0000256" key="1">
    <source>
        <dbReference type="ARBA" id="ARBA00004245"/>
    </source>
</evidence>
<proteinExistence type="predicted"/>
<feature type="domain" description="PH" evidence="9">
    <location>
        <begin position="204"/>
        <end position="300"/>
    </location>
</feature>
<dbReference type="Ensembl" id="ENSEBUT00000009959.1">
    <property type="protein sequence ID" value="ENSEBUP00000009435.1"/>
    <property type="gene ID" value="ENSEBUG00000006079.1"/>
</dbReference>
<dbReference type="InterPro" id="IPR052223">
    <property type="entry name" value="Actin_Cytoskeleton_Reg"/>
</dbReference>
<feature type="region of interest" description="Disordered" evidence="8">
    <location>
        <begin position="415"/>
        <end position="450"/>
    </location>
</feature>
<evidence type="ECO:0000313" key="11">
    <source>
        <dbReference type="Proteomes" id="UP000694388"/>
    </source>
</evidence>
<dbReference type="PROSITE" id="PS50003">
    <property type="entry name" value="PH_DOMAIN"/>
    <property type="match status" value="1"/>
</dbReference>
<evidence type="ECO:0000256" key="2">
    <source>
        <dbReference type="ARBA" id="ARBA00022490"/>
    </source>
</evidence>
<comment type="subcellular location">
    <subcellularLocation>
        <location evidence="1">Cytoplasm</location>
        <location evidence="1">Cytoskeleton</location>
    </subcellularLocation>
</comment>
<name>A0A8C4Q3E4_EPTBU</name>
<evidence type="ECO:0000256" key="4">
    <source>
        <dbReference type="ARBA" id="ARBA00023054"/>
    </source>
</evidence>
<reference evidence="10" key="1">
    <citation type="submission" date="2025-08" db="UniProtKB">
        <authorList>
            <consortium name="Ensembl"/>
        </authorList>
    </citation>
    <scope>IDENTIFICATION</scope>
</reference>
<dbReference type="SUPFAM" id="SSF50729">
    <property type="entry name" value="PH domain-like"/>
    <property type="match status" value="1"/>
</dbReference>
<dbReference type="SMART" id="SM00233">
    <property type="entry name" value="PH"/>
    <property type="match status" value="1"/>
</dbReference>
<keyword evidence="11" id="KW-1185">Reference proteome</keyword>
<dbReference type="PANTHER" id="PTHR17271">
    <property type="entry name" value="PLECKSTRIN HOMOLOGY PH DOMAIN-CONTAINING PROTEIN"/>
    <property type="match status" value="1"/>
</dbReference>
<feature type="compositionally biased region" description="Acidic residues" evidence="8">
    <location>
        <begin position="415"/>
        <end position="429"/>
    </location>
</feature>
<dbReference type="OMA" id="DERETDX"/>
<dbReference type="Proteomes" id="UP000694388">
    <property type="component" value="Unplaced"/>
</dbReference>
<dbReference type="Pfam" id="PF00169">
    <property type="entry name" value="PH"/>
    <property type="match status" value="1"/>
</dbReference>
<accession>A0A8C4Q3E4</accession>
<feature type="compositionally biased region" description="Polar residues" evidence="8">
    <location>
        <begin position="71"/>
        <end position="88"/>
    </location>
</feature>
<sequence>MWYEVLTPYPRANKQNQKKKRKVEPPTQLEPGPAKVAVTAASLPSSEKPAETRAPYWQDDGRGRTLKSPVPGSTHNDAPTPEHSSVNGSEVEGKPKNGYCFRDPGRGESLSGLSSPSPGSHGRFAEQRSRINEAATRLDADMVERHGRSERRGQIGHVGIATGSTKACADVTAAAAAASAAPLLRRAKSLDRRTTESLMTPDLLNFKKGWMVKLDADEQWKKHWFVLTDHSLRYYKDSIAEEALDLDGEINLSSCFDVSDVQAQRNYCFQIHTKEGAFTLSAMTAGIRRSWILAIMKNIRPSTNPDISSFVEEKIKPLSTPVSLSSSSISHPETATEPPEPVTEVAICRSRARERRREGRSKTFDWAEFRPIKQAMASRGGPEPQRSSQGLHLEQYVMERGQRWEDRQKWGVDGYEEDVEEERTAEELDGDSRGEEEKMEVGSPDDEIERQWRHVEQMVPRPERQVAIGSVGGTPSSPRAAGFVELLEKEIEALKLQLEQTQQELTSLQSQNSSLNQQLQDALQREQNTRTGYVSQATCERGFTAMEESHQRVVEDLQRTHQQELEKLRQEKDRLLAEETAATIAAIEAMKNAHREEMEREVDKARKAQSRGGGQDWEELHRHHEQELASVQREIEVLSEQYSQKCLENAHLSQALEAERKALRQCQRENQELNAQNQELNTRMAVELERLRGMGSTRDVERDVHGVYEREVLVRVKESEMQYLKQEMNSLKEELQTALRDKKYATDKYKDVYTELSIVRAKAERDVGRLMDQVQHLTESLGGATQSAISRPGYDIMKSKSNPDILKMACTKRSDRAFRSKSLKEGLTIQERMQLFEHTDAKEF</sequence>
<keyword evidence="4 7" id="KW-0175">Coiled coil</keyword>
<feature type="compositionally biased region" description="Basic and acidic residues" evidence="8">
    <location>
        <begin position="430"/>
        <end position="440"/>
    </location>
</feature>
<keyword evidence="3" id="KW-0597">Phosphoprotein</keyword>
<keyword evidence="5" id="KW-0009">Actin-binding</keyword>
<evidence type="ECO:0000256" key="6">
    <source>
        <dbReference type="ARBA" id="ARBA00023212"/>
    </source>
</evidence>
<keyword evidence="6" id="KW-0206">Cytoskeleton</keyword>
<dbReference type="GeneTree" id="ENSGT00940000164958"/>
<keyword evidence="2" id="KW-0963">Cytoplasm</keyword>
<evidence type="ECO:0000313" key="10">
    <source>
        <dbReference type="Ensembl" id="ENSEBUP00000009435.1"/>
    </source>
</evidence>
<dbReference type="InterPro" id="IPR001849">
    <property type="entry name" value="PH_domain"/>
</dbReference>
<dbReference type="AlphaFoldDB" id="A0A8C4Q3E4"/>
<dbReference type="PANTHER" id="PTHR17271:SF12">
    <property type="entry name" value="MYOSIN PHOSPHATASE RHO-INTERACTING PROTEIN ISOFORM X1"/>
    <property type="match status" value="1"/>
</dbReference>
<dbReference type="GO" id="GO:0051015">
    <property type="term" value="F:actin filament binding"/>
    <property type="evidence" value="ECO:0007669"/>
    <property type="project" value="TreeGrafter"/>
</dbReference>
<feature type="region of interest" description="Disordered" evidence="8">
    <location>
        <begin position="321"/>
        <end position="342"/>
    </location>
</feature>
<evidence type="ECO:0000259" key="9">
    <source>
        <dbReference type="PROSITE" id="PS50003"/>
    </source>
</evidence>
<feature type="coiled-coil region" evidence="7">
    <location>
        <begin position="714"/>
        <end position="780"/>
    </location>
</feature>
<dbReference type="InterPro" id="IPR011993">
    <property type="entry name" value="PH-like_dom_sf"/>
</dbReference>
<organism evidence="10 11">
    <name type="scientific">Eptatretus burgeri</name>
    <name type="common">Inshore hagfish</name>
    <dbReference type="NCBI Taxonomy" id="7764"/>
    <lineage>
        <taxon>Eukaryota</taxon>
        <taxon>Metazoa</taxon>
        <taxon>Chordata</taxon>
        <taxon>Craniata</taxon>
        <taxon>Vertebrata</taxon>
        <taxon>Cyclostomata</taxon>
        <taxon>Myxini</taxon>
        <taxon>Myxiniformes</taxon>
        <taxon>Myxinidae</taxon>
        <taxon>Eptatretinae</taxon>
        <taxon>Eptatretus</taxon>
    </lineage>
</organism>
<feature type="coiled-coil region" evidence="7">
    <location>
        <begin position="484"/>
        <end position="525"/>
    </location>
</feature>
<reference evidence="10" key="2">
    <citation type="submission" date="2025-09" db="UniProtKB">
        <authorList>
            <consortium name="Ensembl"/>
        </authorList>
    </citation>
    <scope>IDENTIFICATION</scope>
</reference>
<evidence type="ECO:0000256" key="8">
    <source>
        <dbReference type="SAM" id="MobiDB-lite"/>
    </source>
</evidence>
<protein>
    <submittedName>
        <fullName evidence="10">Myosin phosphatase Rho interacting protein</fullName>
    </submittedName>
</protein>
<dbReference type="FunFam" id="2.30.29.30:FF:000133">
    <property type="entry name" value="myosin phosphatase Rho-interacting protein isoform X1"/>
    <property type="match status" value="1"/>
</dbReference>
<dbReference type="GO" id="GO:0015629">
    <property type="term" value="C:actin cytoskeleton"/>
    <property type="evidence" value="ECO:0007669"/>
    <property type="project" value="UniProtKB-ARBA"/>
</dbReference>
<evidence type="ECO:0000256" key="3">
    <source>
        <dbReference type="ARBA" id="ARBA00022553"/>
    </source>
</evidence>
<feature type="compositionally biased region" description="Low complexity" evidence="8">
    <location>
        <begin position="109"/>
        <end position="120"/>
    </location>
</feature>
<feature type="region of interest" description="Disordered" evidence="8">
    <location>
        <begin position="1"/>
        <end position="125"/>
    </location>
</feature>
<evidence type="ECO:0000256" key="5">
    <source>
        <dbReference type="ARBA" id="ARBA00023203"/>
    </source>
</evidence>
<feature type="coiled-coil region" evidence="7">
    <location>
        <begin position="551"/>
        <end position="690"/>
    </location>
</feature>
<dbReference type="Gene3D" id="2.30.29.30">
    <property type="entry name" value="Pleckstrin-homology domain (PH domain)/Phosphotyrosine-binding domain (PTB)"/>
    <property type="match status" value="1"/>
</dbReference>